<organism evidence="4 5">
    <name type="scientific">Phytophthora cactorum</name>
    <dbReference type="NCBI Taxonomy" id="29920"/>
    <lineage>
        <taxon>Eukaryota</taxon>
        <taxon>Sar</taxon>
        <taxon>Stramenopiles</taxon>
        <taxon>Oomycota</taxon>
        <taxon>Peronosporomycetes</taxon>
        <taxon>Peronosporales</taxon>
        <taxon>Peronosporaceae</taxon>
        <taxon>Phytophthora</taxon>
    </lineage>
</organism>
<accession>A0A8T1EJ27</accession>
<dbReference type="PANTHER" id="PTHR12448:SF0">
    <property type="entry name" value="ATP SYNTHASE SUBUNIT EPSILON, MITOCHONDRIAL"/>
    <property type="match status" value="1"/>
</dbReference>
<dbReference type="AlphaFoldDB" id="A0A8T1EJ27"/>
<gene>
    <name evidence="2" type="ORF">PC113_g5123</name>
    <name evidence="3" type="ORF">PC115_g1267</name>
    <name evidence="4" type="ORF">PC117_g1945</name>
</gene>
<evidence type="ECO:0000256" key="1">
    <source>
        <dbReference type="ARBA" id="ARBA00009502"/>
    </source>
</evidence>
<dbReference type="SUPFAM" id="SSF48690">
    <property type="entry name" value="Epsilon subunit of mitochondrial F1F0-ATP synthase"/>
    <property type="match status" value="1"/>
</dbReference>
<comment type="caution">
    <text evidence="4">The sequence shown here is derived from an EMBL/GenBank/DDBJ whole genome shotgun (WGS) entry which is preliminary data.</text>
</comment>
<dbReference type="GO" id="GO:0045259">
    <property type="term" value="C:proton-transporting ATP synthase complex"/>
    <property type="evidence" value="ECO:0007669"/>
    <property type="project" value="InterPro"/>
</dbReference>
<dbReference type="InterPro" id="IPR006721">
    <property type="entry name" value="ATP_synth_F1_esu_mt"/>
</dbReference>
<dbReference type="Proteomes" id="UP000736787">
    <property type="component" value="Unassembled WGS sequence"/>
</dbReference>
<dbReference type="EMBL" id="RCMK01000024">
    <property type="protein sequence ID" value="KAG2953515.1"/>
    <property type="molecule type" value="Genomic_DNA"/>
</dbReference>
<dbReference type="Gene3D" id="1.10.1620.20">
    <property type="entry name" value="ATP synthase, F1 complex, epsilon subunit superfamily, mitochondrial"/>
    <property type="match status" value="1"/>
</dbReference>
<dbReference type="PANTHER" id="PTHR12448">
    <property type="entry name" value="ATP SYNTHASE EPSILON CHAIN, MITOCHONDRIAL"/>
    <property type="match status" value="1"/>
</dbReference>
<sequence>MASKGTSLWRMAGVSYLQYVNKSAGVLRAALKEPVKSTVEARSKVEFAGFKWANGERGERVEIDSIKTIAEAFKTAGSIVPPATSCFLTDN</sequence>
<reference evidence="4" key="1">
    <citation type="submission" date="2018-10" db="EMBL/GenBank/DDBJ databases">
        <title>Effector identification in a new, highly contiguous assembly of the strawberry crown rot pathogen Phytophthora cactorum.</title>
        <authorList>
            <person name="Armitage A.D."/>
            <person name="Nellist C.F."/>
            <person name="Bates H."/>
            <person name="Vickerstaff R.J."/>
            <person name="Harrison R.J."/>
        </authorList>
    </citation>
    <scope>NUCLEOTIDE SEQUENCE</scope>
    <source>
        <strain evidence="2">15-7</strain>
        <strain evidence="3">4032</strain>
        <strain evidence="4">4040</strain>
    </source>
</reference>
<name>A0A8T1EJ27_9STRA</name>
<dbReference type="EMBL" id="RCMI01000015">
    <property type="protein sequence ID" value="KAG2942777.1"/>
    <property type="molecule type" value="Genomic_DNA"/>
</dbReference>
<evidence type="ECO:0000313" key="2">
    <source>
        <dbReference type="EMBL" id="KAG2863817.1"/>
    </source>
</evidence>
<comment type="similarity">
    <text evidence="1">Belongs to the eukaryotic ATPase epsilon family.</text>
</comment>
<dbReference type="GO" id="GO:0005743">
    <property type="term" value="C:mitochondrial inner membrane"/>
    <property type="evidence" value="ECO:0007669"/>
    <property type="project" value="InterPro"/>
</dbReference>
<evidence type="ECO:0000313" key="3">
    <source>
        <dbReference type="EMBL" id="KAG2942777.1"/>
    </source>
</evidence>
<dbReference type="InterPro" id="IPR036742">
    <property type="entry name" value="ATP_synth_F1_esu_sf_mt"/>
</dbReference>
<evidence type="ECO:0008006" key="6">
    <source>
        <dbReference type="Google" id="ProtNLM"/>
    </source>
</evidence>
<dbReference type="EMBL" id="RCMG01000095">
    <property type="protein sequence ID" value="KAG2863817.1"/>
    <property type="molecule type" value="Genomic_DNA"/>
</dbReference>
<dbReference type="GO" id="GO:0042776">
    <property type="term" value="P:proton motive force-driven mitochondrial ATP synthesis"/>
    <property type="evidence" value="ECO:0007669"/>
    <property type="project" value="TreeGrafter"/>
</dbReference>
<dbReference type="CDD" id="cd12153">
    <property type="entry name" value="F1-ATPase_epsilon"/>
    <property type="match status" value="1"/>
</dbReference>
<dbReference type="GO" id="GO:0046933">
    <property type="term" value="F:proton-transporting ATP synthase activity, rotational mechanism"/>
    <property type="evidence" value="ECO:0007669"/>
    <property type="project" value="InterPro"/>
</dbReference>
<proteinExistence type="inferred from homology"/>
<protein>
    <recommendedName>
        <fullName evidence="6">ATPase, F1 complex, epsilon subunit, mitochondrial</fullName>
    </recommendedName>
</protein>
<dbReference type="Proteomes" id="UP000735874">
    <property type="component" value="Unassembled WGS sequence"/>
</dbReference>
<dbReference type="Pfam" id="PF04627">
    <property type="entry name" value="ATP-synt_Eps"/>
    <property type="match status" value="1"/>
</dbReference>
<dbReference type="VEuPathDB" id="FungiDB:PC110_g1227"/>
<dbReference type="Proteomes" id="UP000774804">
    <property type="component" value="Unassembled WGS sequence"/>
</dbReference>
<evidence type="ECO:0000313" key="5">
    <source>
        <dbReference type="Proteomes" id="UP000736787"/>
    </source>
</evidence>
<evidence type="ECO:0000313" key="4">
    <source>
        <dbReference type="EMBL" id="KAG2953515.1"/>
    </source>
</evidence>